<keyword evidence="7" id="KW-0067">ATP-binding</keyword>
<dbReference type="GO" id="GO:0000448">
    <property type="term" value="P:cleavage in ITS2 between 5.8S rRNA and LSU-rRNA of tricistronic rRNA transcript (SSU-rRNA, 5.8S rRNA, LSU-rRNA)"/>
    <property type="evidence" value="ECO:0007669"/>
    <property type="project" value="EnsemblFungi"/>
</dbReference>
<dbReference type="RefSeq" id="XP_022626799.1">
    <property type="nucleotide sequence ID" value="XM_022774731.1"/>
</dbReference>
<name>A0A0C7MYI9_9SACH</name>
<feature type="region of interest" description="Disordered" evidence="8">
    <location>
        <begin position="1"/>
        <end position="69"/>
    </location>
</feature>
<dbReference type="PANTHER" id="PTHR12755">
    <property type="entry name" value="CLEAVAGE/POLYADENYLATION FACTOR IA SUBUNIT CLP1P"/>
    <property type="match status" value="1"/>
</dbReference>
<evidence type="ECO:0000259" key="9">
    <source>
        <dbReference type="Pfam" id="PF16575"/>
    </source>
</evidence>
<dbReference type="EMBL" id="LN736360">
    <property type="protein sequence ID" value="CEP60557.1"/>
    <property type="molecule type" value="Genomic_DNA"/>
</dbReference>
<feature type="compositionally biased region" description="Acidic residues" evidence="8">
    <location>
        <begin position="51"/>
        <end position="61"/>
    </location>
</feature>
<dbReference type="GO" id="GO:0030874">
    <property type="term" value="C:nucleolar chromatin"/>
    <property type="evidence" value="ECO:0007669"/>
    <property type="project" value="EnsemblFungi"/>
</dbReference>
<dbReference type="PANTHER" id="PTHR12755:SF3">
    <property type="entry name" value="POLYNUCLEOTIDE 5'-HYDROXYL-KINASE NOL9"/>
    <property type="match status" value="1"/>
</dbReference>
<dbReference type="InterPro" id="IPR032319">
    <property type="entry name" value="CLP1_P"/>
</dbReference>
<dbReference type="GO" id="GO:0006363">
    <property type="term" value="P:termination of RNA polymerase I transcription"/>
    <property type="evidence" value="ECO:0007669"/>
    <property type="project" value="EnsemblFungi"/>
</dbReference>
<dbReference type="GO" id="GO:0090730">
    <property type="term" value="C:Las1 complex"/>
    <property type="evidence" value="ECO:0007669"/>
    <property type="project" value="EnsemblFungi"/>
</dbReference>
<dbReference type="STRING" id="1245769.A0A0C7MYI9"/>
<gene>
    <name evidence="10" type="ORF">LALA0_S01e13652g</name>
</gene>
<dbReference type="AlphaFoldDB" id="A0A0C7MYI9"/>
<feature type="compositionally biased region" description="Acidic residues" evidence="8">
    <location>
        <begin position="13"/>
        <end position="23"/>
    </location>
</feature>
<dbReference type="InterPro" id="IPR027417">
    <property type="entry name" value="P-loop_NTPase"/>
</dbReference>
<dbReference type="Pfam" id="PF16575">
    <property type="entry name" value="CLP1_P"/>
    <property type="match status" value="1"/>
</dbReference>
<accession>A0A0C7MYI9</accession>
<dbReference type="GO" id="GO:0005524">
    <property type="term" value="F:ATP binding"/>
    <property type="evidence" value="ECO:0007669"/>
    <property type="project" value="UniProtKB-KW"/>
</dbReference>
<dbReference type="InterPro" id="IPR045116">
    <property type="entry name" value="Clp1/Grc3"/>
</dbReference>
<comment type="similarity">
    <text evidence="1">Belongs to the Clp1 family. NOL9/GRC3 subfamily.</text>
</comment>
<evidence type="ECO:0000256" key="8">
    <source>
        <dbReference type="SAM" id="MobiDB-lite"/>
    </source>
</evidence>
<evidence type="ECO:0000256" key="7">
    <source>
        <dbReference type="ARBA" id="ARBA00022840"/>
    </source>
</evidence>
<evidence type="ECO:0000313" key="10">
    <source>
        <dbReference type="EMBL" id="CEP60557.1"/>
    </source>
</evidence>
<protein>
    <recommendedName>
        <fullName evidence="3">Polynucleotide 5'-hydroxyl-kinase GRC3</fullName>
    </recommendedName>
    <alternativeName>
        <fullName evidence="2">Polynucleotide 5'-hydroxyl-kinase grc3</fullName>
    </alternativeName>
</protein>
<dbReference type="Proteomes" id="UP000054304">
    <property type="component" value="Unassembled WGS sequence"/>
</dbReference>
<keyword evidence="5" id="KW-0547">Nucleotide-binding</keyword>
<evidence type="ECO:0000256" key="4">
    <source>
        <dbReference type="ARBA" id="ARBA00022679"/>
    </source>
</evidence>
<dbReference type="Gene3D" id="3.40.50.300">
    <property type="entry name" value="P-loop containing nucleotide triphosphate hydrolases"/>
    <property type="match status" value="1"/>
</dbReference>
<reference evidence="10 11" key="1">
    <citation type="submission" date="2014-12" db="EMBL/GenBank/DDBJ databases">
        <authorList>
            <person name="Neuveglise Cecile"/>
        </authorList>
    </citation>
    <scope>NUCLEOTIDE SEQUENCE [LARGE SCALE GENOMIC DNA]</scope>
    <source>
        <strain evidence="10 11">CBS 12615</strain>
    </source>
</reference>
<keyword evidence="4" id="KW-0808">Transferase</keyword>
<evidence type="ECO:0000256" key="2">
    <source>
        <dbReference type="ARBA" id="ARBA00018706"/>
    </source>
</evidence>
<sequence>MAIPEKLESELQYQDDIEDDDSLTSETSSSVADIIDSADDDALPSAGPASEYEDDAEEGESDEKATQDIPSARKWENFHLLGGVNHFLLNNDGTKALVALKQGEEVMIAGSFQVQILKGGIKYNDVHYNASQTALRVWHPSCSSMSPISSSFFAGWKERAFITPEILKTQVAHKDFECILLISNRCSGLLEISKLDSIFSNLWVSRDYLTSHTASSQQSTFAILTGRTMRDTTSVLSLNISSSWTQKLDELSLFHQGNPLDMRLMVLGGKNSGKSTFLRLLLQRFLHVDNDDDELIFYLDIDPGQTEFSGPDCISLNCVGKDLELGNPLGQSPNVPTIERYVGTNTPSAFPSKYLAEITELIDIAANEVHIGSTVLNVPGWVKGFGIQIVNNIISRFKPTHILLLGSVAKNQSLLNELQVDGTFSTPLRENYKAEVDIIDGYHGSPADFSLKARIQPYHLRQFRLLSHFHKLCSASHLIKYDFTPLIKQRPLRVSFGASGPIKAFKLPIPGDKWTDKNIKDMLEGTIVGIYKAAEKFDVNTQGRIPVAGQSTGGVFLHLGFIHSINVQEAYVNIYLPFSRKVSPTDQSAFDFFIERRKTEAPVSELLPHNELLNDHPELEIPFVSSRKPKKYEYVWKVRRNIQRRGHLTK</sequence>
<evidence type="ECO:0000313" key="11">
    <source>
        <dbReference type="Proteomes" id="UP000054304"/>
    </source>
</evidence>
<dbReference type="OrthoDB" id="4054781at2759"/>
<keyword evidence="6" id="KW-0418">Kinase</keyword>
<evidence type="ECO:0000256" key="5">
    <source>
        <dbReference type="ARBA" id="ARBA00022741"/>
    </source>
</evidence>
<organism evidence="10 11">
    <name type="scientific">Lachancea lanzarotensis</name>
    <dbReference type="NCBI Taxonomy" id="1245769"/>
    <lineage>
        <taxon>Eukaryota</taxon>
        <taxon>Fungi</taxon>
        <taxon>Dikarya</taxon>
        <taxon>Ascomycota</taxon>
        <taxon>Saccharomycotina</taxon>
        <taxon>Saccharomycetes</taxon>
        <taxon>Saccharomycetales</taxon>
        <taxon>Saccharomycetaceae</taxon>
        <taxon>Lachancea</taxon>
    </lineage>
</organism>
<dbReference type="GeneID" id="34683954"/>
<proteinExistence type="inferred from homology"/>
<evidence type="ECO:0000256" key="6">
    <source>
        <dbReference type="ARBA" id="ARBA00022777"/>
    </source>
</evidence>
<dbReference type="HOGENOM" id="CLU_010345_1_1_1"/>
<dbReference type="GO" id="GO:0051731">
    <property type="term" value="F:polynucleotide 5'-hydroxyl-kinase activity"/>
    <property type="evidence" value="ECO:0007669"/>
    <property type="project" value="EnsemblFungi"/>
</dbReference>
<keyword evidence="11" id="KW-1185">Reference proteome</keyword>
<evidence type="ECO:0000256" key="3">
    <source>
        <dbReference type="ARBA" id="ARBA00019824"/>
    </source>
</evidence>
<feature type="compositionally biased region" description="Low complexity" evidence="8">
    <location>
        <begin position="24"/>
        <end position="35"/>
    </location>
</feature>
<feature type="domain" description="Clp1 P-loop" evidence="9">
    <location>
        <begin position="268"/>
        <end position="426"/>
    </location>
</feature>
<evidence type="ECO:0000256" key="1">
    <source>
        <dbReference type="ARBA" id="ARBA00011003"/>
    </source>
</evidence>